<dbReference type="InterPro" id="IPR000014">
    <property type="entry name" value="PAS"/>
</dbReference>
<feature type="domain" description="PAC" evidence="6">
    <location>
        <begin position="116"/>
        <end position="169"/>
    </location>
</feature>
<evidence type="ECO:0000256" key="2">
    <source>
        <dbReference type="ARBA" id="ARBA00012438"/>
    </source>
</evidence>
<keyword evidence="4" id="KW-0808">Transferase</keyword>
<proteinExistence type="predicted"/>
<feature type="non-terminal residue" evidence="7">
    <location>
        <position position="1"/>
    </location>
</feature>
<dbReference type="AlphaFoldDB" id="A0A6I4YJU3"/>
<dbReference type="NCBIfam" id="TIGR00229">
    <property type="entry name" value="sensory_box"/>
    <property type="match status" value="1"/>
</dbReference>
<dbReference type="InterPro" id="IPR013655">
    <property type="entry name" value="PAS_fold_3"/>
</dbReference>
<organism evidence="7 8">
    <name type="scientific">Deinococcus xianganensis</name>
    <dbReference type="NCBI Taxonomy" id="1507289"/>
    <lineage>
        <taxon>Bacteria</taxon>
        <taxon>Thermotogati</taxon>
        <taxon>Deinococcota</taxon>
        <taxon>Deinococci</taxon>
        <taxon>Deinococcales</taxon>
        <taxon>Deinococcaceae</taxon>
        <taxon>Deinococcus</taxon>
    </lineage>
</organism>
<gene>
    <name evidence="7" type="ORF">GLX28_14420</name>
</gene>
<keyword evidence="5" id="KW-0418">Kinase</keyword>
<dbReference type="EC" id="2.7.13.3" evidence="2"/>
<evidence type="ECO:0000313" key="7">
    <source>
        <dbReference type="EMBL" id="MXV20830.1"/>
    </source>
</evidence>
<dbReference type="InterPro" id="IPR052162">
    <property type="entry name" value="Sensor_kinase/Photoreceptor"/>
</dbReference>
<keyword evidence="3" id="KW-0597">Phosphoprotein</keyword>
<dbReference type="CDD" id="cd00130">
    <property type="entry name" value="PAS"/>
    <property type="match status" value="1"/>
</dbReference>
<comment type="catalytic activity">
    <reaction evidence="1">
        <text>ATP + protein L-histidine = ADP + protein N-phospho-L-histidine.</text>
        <dbReference type="EC" id="2.7.13.3"/>
    </reaction>
</comment>
<evidence type="ECO:0000256" key="1">
    <source>
        <dbReference type="ARBA" id="ARBA00000085"/>
    </source>
</evidence>
<dbReference type="Proteomes" id="UP000430519">
    <property type="component" value="Unassembled WGS sequence"/>
</dbReference>
<dbReference type="Gene3D" id="3.30.450.20">
    <property type="entry name" value="PAS domain"/>
    <property type="match status" value="1"/>
</dbReference>
<protein>
    <recommendedName>
        <fullName evidence="2">histidine kinase</fullName>
        <ecNumber evidence="2">2.7.13.3</ecNumber>
    </recommendedName>
</protein>
<reference evidence="7 8" key="1">
    <citation type="submission" date="2019-11" db="EMBL/GenBank/DDBJ databases">
        <title>Genome sequence of Deinococcus xianganensis Y35, AI-2 producing algicidal bacterium, isolated from lake water.</title>
        <authorList>
            <person name="Li Y."/>
        </authorList>
    </citation>
    <scope>NUCLEOTIDE SEQUENCE [LARGE SCALE GENOMIC DNA]</scope>
    <source>
        <strain evidence="7 8">Y35</strain>
    </source>
</reference>
<name>A0A6I4YJU3_9DEIO</name>
<keyword evidence="8" id="KW-1185">Reference proteome</keyword>
<dbReference type="GO" id="GO:0004673">
    <property type="term" value="F:protein histidine kinase activity"/>
    <property type="evidence" value="ECO:0007669"/>
    <property type="project" value="UniProtKB-EC"/>
</dbReference>
<sequence length="179" mass="20331">QTLGPAQLDVAMVVEDSGVPAFYIAQIQDVTDRLDHERELNDRLRLALDATQDGIWDWHLGRPDVTVSATLLALTGLRGAGETVPLRQWLRLVHPAERPALTAQFRAHVTGHQPRLDLQYRHRQPDGRWRWLSLRGRVTQRDARGRPTRLTGTLGDIDERVRVQQDLQVLLDHLPAMIG</sequence>
<dbReference type="EMBL" id="WVHK01000060">
    <property type="protein sequence ID" value="MXV20830.1"/>
    <property type="molecule type" value="Genomic_DNA"/>
</dbReference>
<dbReference type="PROSITE" id="PS50113">
    <property type="entry name" value="PAC"/>
    <property type="match status" value="1"/>
</dbReference>
<dbReference type="RefSeq" id="WP_237427440.1">
    <property type="nucleotide sequence ID" value="NZ_WVHK01000060.1"/>
</dbReference>
<evidence type="ECO:0000256" key="5">
    <source>
        <dbReference type="ARBA" id="ARBA00022777"/>
    </source>
</evidence>
<accession>A0A6I4YJU3</accession>
<dbReference type="SUPFAM" id="SSF55785">
    <property type="entry name" value="PYP-like sensor domain (PAS domain)"/>
    <property type="match status" value="1"/>
</dbReference>
<comment type="caution">
    <text evidence="7">The sequence shown here is derived from an EMBL/GenBank/DDBJ whole genome shotgun (WGS) entry which is preliminary data.</text>
</comment>
<dbReference type="InterPro" id="IPR035965">
    <property type="entry name" value="PAS-like_dom_sf"/>
</dbReference>
<evidence type="ECO:0000256" key="4">
    <source>
        <dbReference type="ARBA" id="ARBA00022679"/>
    </source>
</evidence>
<dbReference type="PANTHER" id="PTHR43304:SF1">
    <property type="entry name" value="PAC DOMAIN-CONTAINING PROTEIN"/>
    <property type="match status" value="1"/>
</dbReference>
<evidence type="ECO:0000256" key="3">
    <source>
        <dbReference type="ARBA" id="ARBA00022553"/>
    </source>
</evidence>
<dbReference type="Pfam" id="PF08447">
    <property type="entry name" value="PAS_3"/>
    <property type="match status" value="1"/>
</dbReference>
<dbReference type="PANTHER" id="PTHR43304">
    <property type="entry name" value="PHYTOCHROME-LIKE PROTEIN CPH1"/>
    <property type="match status" value="1"/>
</dbReference>
<dbReference type="InterPro" id="IPR000700">
    <property type="entry name" value="PAS-assoc_C"/>
</dbReference>
<evidence type="ECO:0000259" key="6">
    <source>
        <dbReference type="PROSITE" id="PS50113"/>
    </source>
</evidence>
<evidence type="ECO:0000313" key="8">
    <source>
        <dbReference type="Proteomes" id="UP000430519"/>
    </source>
</evidence>